<protein>
    <submittedName>
        <fullName evidence="10">Pimeloyl-CoA dehydrogenase small subunit</fullName>
    </submittedName>
</protein>
<evidence type="ECO:0000259" key="9">
    <source>
        <dbReference type="Pfam" id="PF02771"/>
    </source>
</evidence>
<dbReference type="InterPro" id="IPR036250">
    <property type="entry name" value="AcylCo_DH-like_C"/>
</dbReference>
<dbReference type="Pfam" id="PF02770">
    <property type="entry name" value="Acyl-CoA_dh_M"/>
    <property type="match status" value="1"/>
</dbReference>
<dbReference type="PANTHER" id="PTHR43884:SF20">
    <property type="entry name" value="ACYL-COA DEHYDROGENASE FADE28"/>
    <property type="match status" value="1"/>
</dbReference>
<name>A0ABX1MR84_9RHOO</name>
<evidence type="ECO:0000313" key="10">
    <source>
        <dbReference type="EMBL" id="NMF88619.1"/>
    </source>
</evidence>
<evidence type="ECO:0000256" key="2">
    <source>
        <dbReference type="ARBA" id="ARBA00009347"/>
    </source>
</evidence>
<dbReference type="InterPro" id="IPR046373">
    <property type="entry name" value="Acyl-CoA_Oxase/DH_mid-dom_sf"/>
</dbReference>
<dbReference type="Proteomes" id="UP000652074">
    <property type="component" value="Unassembled WGS sequence"/>
</dbReference>
<evidence type="ECO:0000259" key="7">
    <source>
        <dbReference type="Pfam" id="PF00441"/>
    </source>
</evidence>
<comment type="caution">
    <text evidence="10">The sequence shown here is derived from an EMBL/GenBank/DDBJ whole genome shotgun (WGS) entry which is preliminary data.</text>
</comment>
<evidence type="ECO:0000256" key="1">
    <source>
        <dbReference type="ARBA" id="ARBA00001974"/>
    </source>
</evidence>
<evidence type="ECO:0000259" key="8">
    <source>
        <dbReference type="Pfam" id="PF02770"/>
    </source>
</evidence>
<dbReference type="Pfam" id="PF02771">
    <property type="entry name" value="Acyl-CoA_dh_N"/>
    <property type="match status" value="1"/>
</dbReference>
<keyword evidence="4 6" id="KW-0274">FAD</keyword>
<gene>
    <name evidence="10" type="ORF">GPA26_08990</name>
</gene>
<dbReference type="InterPro" id="IPR037069">
    <property type="entry name" value="AcylCoA_DH/ox_N_sf"/>
</dbReference>
<keyword evidence="3 6" id="KW-0285">Flavoprotein</keyword>
<evidence type="ECO:0000256" key="3">
    <source>
        <dbReference type="ARBA" id="ARBA00022630"/>
    </source>
</evidence>
<comment type="similarity">
    <text evidence="2 6">Belongs to the acyl-CoA dehydrogenase family.</text>
</comment>
<evidence type="ECO:0000256" key="4">
    <source>
        <dbReference type="ARBA" id="ARBA00022827"/>
    </source>
</evidence>
<feature type="domain" description="Acyl-CoA oxidase/dehydrogenase middle" evidence="8">
    <location>
        <begin position="122"/>
        <end position="208"/>
    </location>
</feature>
<feature type="domain" description="Acyl-CoA dehydrogenase/oxidase C-terminal" evidence="7">
    <location>
        <begin position="243"/>
        <end position="374"/>
    </location>
</feature>
<accession>A0ABX1MR84</accession>
<dbReference type="Gene3D" id="2.40.110.10">
    <property type="entry name" value="Butyryl-CoA Dehydrogenase, subunit A, domain 2"/>
    <property type="match status" value="1"/>
</dbReference>
<dbReference type="SUPFAM" id="SSF47203">
    <property type="entry name" value="Acyl-CoA dehydrogenase C-terminal domain-like"/>
    <property type="match status" value="1"/>
</dbReference>
<dbReference type="InterPro" id="IPR013786">
    <property type="entry name" value="AcylCoA_DH/ox_N"/>
</dbReference>
<dbReference type="InterPro" id="IPR009100">
    <property type="entry name" value="AcylCoA_DH/oxidase_NM_dom_sf"/>
</dbReference>
<sequence>MNFDLSDEQRMLKDSVDRLIAEQYDFESRKTYAAQPDGWSRKRWAQFAEMGLLALPFSEEDGGFGGGPVETMLVMEAFGRGLVLEPYLSTVVVCGNLLRLGASAAQRADLIPSISDGGLLMAFAHGETQSRFDLADVATTARKEGDGWLLNGAKRHVLHGDSADWLIVSARVSGDRRDRDGIALFLVDAKAVGVARRSYTVQNGWRAADVDLCNVRVPSTALIGTTAEALPLIERVVDIALTAICTEAVGAMEKATEITVEYLKVRKQFGVTIGSFQALQHRAVDMLVAVEQARSMAMFATMMADEKDAVERSRSISAAKVQIGKSARFVGTQAIQLHGGIGVTEECNVGHYYRHLTVLEILFGDTHHHLSALALAGGLPSAA</sequence>
<dbReference type="PANTHER" id="PTHR43884">
    <property type="entry name" value="ACYL-COA DEHYDROGENASE"/>
    <property type="match status" value="1"/>
</dbReference>
<dbReference type="EMBL" id="WTVR01000014">
    <property type="protein sequence ID" value="NMF88619.1"/>
    <property type="molecule type" value="Genomic_DNA"/>
</dbReference>
<proteinExistence type="inferred from homology"/>
<dbReference type="Gene3D" id="1.20.140.10">
    <property type="entry name" value="Butyryl-CoA Dehydrogenase, subunit A, domain 3"/>
    <property type="match status" value="1"/>
</dbReference>
<dbReference type="CDD" id="cd00567">
    <property type="entry name" value="ACAD"/>
    <property type="match status" value="1"/>
</dbReference>
<dbReference type="SUPFAM" id="SSF56645">
    <property type="entry name" value="Acyl-CoA dehydrogenase NM domain-like"/>
    <property type="match status" value="1"/>
</dbReference>
<dbReference type="InterPro" id="IPR006091">
    <property type="entry name" value="Acyl-CoA_Oxase/DH_mid-dom"/>
</dbReference>
<feature type="domain" description="Acyl-CoA dehydrogenase/oxidase N-terminal" evidence="9">
    <location>
        <begin position="6"/>
        <end position="117"/>
    </location>
</feature>
<reference evidence="10 11" key="1">
    <citation type="submission" date="2019-12" db="EMBL/GenBank/DDBJ databases">
        <title>Comparative genomics gives insights into the taxonomy of the Azoarcus-Aromatoleum group and reveals separate origins of nif in the plant-associated Azoarcus and non-plant-associated Aromatoleum sub-groups.</title>
        <authorList>
            <person name="Lafos M."/>
            <person name="Maluk M."/>
            <person name="Batista M."/>
            <person name="Junghare M."/>
            <person name="Carmona M."/>
            <person name="Faoro H."/>
            <person name="Cruz L.M."/>
            <person name="Battistoni F."/>
            <person name="De Souza E."/>
            <person name="Pedrosa F."/>
            <person name="Chen W.-M."/>
            <person name="Poole P.S."/>
            <person name="Dixon R.A."/>
            <person name="James E.K."/>
        </authorList>
    </citation>
    <scope>NUCLEOTIDE SEQUENCE [LARGE SCALE GENOMIC DNA]</scope>
    <source>
        <strain evidence="10 11">ToN1</strain>
    </source>
</reference>
<evidence type="ECO:0000313" key="11">
    <source>
        <dbReference type="Proteomes" id="UP000652074"/>
    </source>
</evidence>
<evidence type="ECO:0000256" key="6">
    <source>
        <dbReference type="RuleBase" id="RU362125"/>
    </source>
</evidence>
<organism evidence="10 11">
    <name type="scientific">Aromatoleum petrolei</name>
    <dbReference type="NCBI Taxonomy" id="76116"/>
    <lineage>
        <taxon>Bacteria</taxon>
        <taxon>Pseudomonadati</taxon>
        <taxon>Pseudomonadota</taxon>
        <taxon>Betaproteobacteria</taxon>
        <taxon>Rhodocyclales</taxon>
        <taxon>Rhodocyclaceae</taxon>
        <taxon>Aromatoleum</taxon>
    </lineage>
</organism>
<dbReference type="RefSeq" id="WP_169206035.1">
    <property type="nucleotide sequence ID" value="NZ_CP059560.1"/>
</dbReference>
<dbReference type="Gene3D" id="1.10.540.10">
    <property type="entry name" value="Acyl-CoA dehydrogenase/oxidase, N-terminal domain"/>
    <property type="match status" value="1"/>
</dbReference>
<comment type="cofactor">
    <cofactor evidence="1 6">
        <name>FAD</name>
        <dbReference type="ChEBI" id="CHEBI:57692"/>
    </cofactor>
</comment>
<dbReference type="InterPro" id="IPR009075">
    <property type="entry name" value="AcylCo_DH/oxidase_C"/>
</dbReference>
<keyword evidence="5 6" id="KW-0560">Oxidoreductase</keyword>
<dbReference type="Pfam" id="PF00441">
    <property type="entry name" value="Acyl-CoA_dh_1"/>
    <property type="match status" value="1"/>
</dbReference>
<keyword evidence="11" id="KW-1185">Reference proteome</keyword>
<evidence type="ECO:0000256" key="5">
    <source>
        <dbReference type="ARBA" id="ARBA00023002"/>
    </source>
</evidence>